<dbReference type="GO" id="GO:0016289">
    <property type="term" value="F:acyl-CoA hydrolase activity"/>
    <property type="evidence" value="ECO:0007669"/>
    <property type="project" value="TreeGrafter"/>
</dbReference>
<name>A0A485M026_9ZZZZ</name>
<evidence type="ECO:0000259" key="2">
    <source>
        <dbReference type="Pfam" id="PF03061"/>
    </source>
</evidence>
<dbReference type="PANTHER" id="PTHR42856">
    <property type="entry name" value="ACYL-COENZYME A THIOESTERASE PAAI"/>
    <property type="match status" value="1"/>
</dbReference>
<accession>A0A485M026</accession>
<dbReference type="SUPFAM" id="SSF54637">
    <property type="entry name" value="Thioesterase/thiol ester dehydrase-isomerase"/>
    <property type="match status" value="1"/>
</dbReference>
<sequence>MGKHDTQEHKDGYTGPHRFTMDGWISAAPFERYLHMEIVSARDGKATLKMPFLIDLAQGAGIMHGGAVLSLADTAVVMAIKSLLPPGTHFGTTSVEAEFLYPVKQGVVTAEARVVDREDRTIRGRATVFNEEGRAVLEFRSTFKVARDSAIRDVTFTGP</sequence>
<dbReference type="InterPro" id="IPR052723">
    <property type="entry name" value="Acyl-CoA_thioesterase_PaaI"/>
</dbReference>
<dbReference type="AlphaFoldDB" id="A0A485M026"/>
<organism evidence="3">
    <name type="scientific">anaerobic digester metagenome</name>
    <dbReference type="NCBI Taxonomy" id="1263854"/>
    <lineage>
        <taxon>unclassified sequences</taxon>
        <taxon>metagenomes</taxon>
        <taxon>ecological metagenomes</taxon>
    </lineage>
</organism>
<dbReference type="InterPro" id="IPR006683">
    <property type="entry name" value="Thioestr_dom"/>
</dbReference>
<dbReference type="Gene3D" id="3.10.129.10">
    <property type="entry name" value="Hotdog Thioesterase"/>
    <property type="match status" value="1"/>
</dbReference>
<proteinExistence type="predicted"/>
<dbReference type="PANTHER" id="PTHR42856:SF1">
    <property type="entry name" value="ACYL-COENZYME A THIOESTERASE PAAI"/>
    <property type="match status" value="1"/>
</dbReference>
<dbReference type="Pfam" id="PF03061">
    <property type="entry name" value="4HBT"/>
    <property type="match status" value="1"/>
</dbReference>
<dbReference type="EMBL" id="CAADRM010000089">
    <property type="protein sequence ID" value="VFU14286.1"/>
    <property type="molecule type" value="Genomic_DNA"/>
</dbReference>
<dbReference type="InterPro" id="IPR029069">
    <property type="entry name" value="HotDog_dom_sf"/>
</dbReference>
<evidence type="ECO:0000313" key="3">
    <source>
        <dbReference type="EMBL" id="VFU14286.1"/>
    </source>
</evidence>
<keyword evidence="1" id="KW-0378">Hydrolase</keyword>
<dbReference type="InterPro" id="IPR003736">
    <property type="entry name" value="PAAI_dom"/>
</dbReference>
<protein>
    <submittedName>
        <fullName evidence="3">Acyl-CoA thioesterase</fullName>
    </submittedName>
</protein>
<dbReference type="NCBIfam" id="TIGR00369">
    <property type="entry name" value="unchar_dom_1"/>
    <property type="match status" value="1"/>
</dbReference>
<reference evidence="3" key="1">
    <citation type="submission" date="2019-03" db="EMBL/GenBank/DDBJ databases">
        <authorList>
            <person name="Hao L."/>
        </authorList>
    </citation>
    <scope>NUCLEOTIDE SEQUENCE</scope>
</reference>
<evidence type="ECO:0000256" key="1">
    <source>
        <dbReference type="ARBA" id="ARBA00022801"/>
    </source>
</evidence>
<gene>
    <name evidence="3" type="ORF">SCFA_270056</name>
</gene>
<feature type="domain" description="Thioesterase" evidence="2">
    <location>
        <begin position="61"/>
        <end position="135"/>
    </location>
</feature>
<dbReference type="CDD" id="cd03443">
    <property type="entry name" value="PaaI_thioesterase"/>
    <property type="match status" value="1"/>
</dbReference>